<dbReference type="EMBL" id="JAWRVE010000007">
    <property type="protein sequence ID" value="KAL1880758.1"/>
    <property type="molecule type" value="Genomic_DNA"/>
</dbReference>
<proteinExistence type="predicted"/>
<evidence type="ECO:0000313" key="3">
    <source>
        <dbReference type="Proteomes" id="UP001583177"/>
    </source>
</evidence>
<evidence type="ECO:0000313" key="2">
    <source>
        <dbReference type="EMBL" id="KAL1880758.1"/>
    </source>
</evidence>
<protein>
    <submittedName>
        <fullName evidence="2">Uncharacterized protein</fullName>
    </submittedName>
</protein>
<feature type="compositionally biased region" description="Acidic residues" evidence="1">
    <location>
        <begin position="714"/>
        <end position="725"/>
    </location>
</feature>
<feature type="compositionally biased region" description="Basic and acidic residues" evidence="1">
    <location>
        <begin position="482"/>
        <end position="492"/>
    </location>
</feature>
<feature type="region of interest" description="Disordered" evidence="1">
    <location>
        <begin position="693"/>
        <end position="738"/>
    </location>
</feature>
<feature type="compositionally biased region" description="Basic and acidic residues" evidence="1">
    <location>
        <begin position="417"/>
        <end position="437"/>
    </location>
</feature>
<feature type="compositionally biased region" description="Basic and acidic residues" evidence="1">
    <location>
        <begin position="519"/>
        <end position="550"/>
    </location>
</feature>
<feature type="compositionally biased region" description="Low complexity" evidence="1">
    <location>
        <begin position="697"/>
        <end position="708"/>
    </location>
</feature>
<evidence type="ECO:0000256" key="1">
    <source>
        <dbReference type="SAM" id="MobiDB-lite"/>
    </source>
</evidence>
<dbReference type="Proteomes" id="UP001583177">
    <property type="component" value="Unassembled WGS sequence"/>
</dbReference>
<feature type="compositionally biased region" description="Basic and acidic residues" evidence="1">
    <location>
        <begin position="726"/>
        <end position="738"/>
    </location>
</feature>
<feature type="compositionally biased region" description="Basic and acidic residues" evidence="1">
    <location>
        <begin position="579"/>
        <end position="588"/>
    </location>
</feature>
<comment type="caution">
    <text evidence="2">The sequence shown here is derived from an EMBL/GenBank/DDBJ whole genome shotgun (WGS) entry which is preliminary data.</text>
</comment>
<feature type="region of interest" description="Disordered" evidence="1">
    <location>
        <begin position="383"/>
        <end position="597"/>
    </location>
</feature>
<reference evidence="2 3" key="1">
    <citation type="journal article" date="2024" name="IMA Fungus">
        <title>IMA Genome - F19 : A genome assembly and annotation guide to empower mycologists, including annotated draft genome sequences of Ceratocystis pirilliformis, Diaporthe australafricana, Fusarium ophioides, Paecilomyces lecythidis, and Sporothrix stenoceras.</title>
        <authorList>
            <person name="Aylward J."/>
            <person name="Wilson A.M."/>
            <person name="Visagie C.M."/>
            <person name="Spraker J."/>
            <person name="Barnes I."/>
            <person name="Buitendag C."/>
            <person name="Ceriani C."/>
            <person name="Del Mar Angel L."/>
            <person name="du Plessis D."/>
            <person name="Fuchs T."/>
            <person name="Gasser K."/>
            <person name="Kramer D."/>
            <person name="Li W."/>
            <person name="Munsamy K."/>
            <person name="Piso A."/>
            <person name="Price J.L."/>
            <person name="Sonnekus B."/>
            <person name="Thomas C."/>
            <person name="van der Nest A."/>
            <person name="van Dijk A."/>
            <person name="van Heerden A."/>
            <person name="van Vuuren N."/>
            <person name="Yilmaz N."/>
            <person name="Duong T.A."/>
            <person name="van der Merwe N.A."/>
            <person name="Wingfield M.J."/>
            <person name="Wingfield B.D."/>
        </authorList>
    </citation>
    <scope>NUCLEOTIDE SEQUENCE [LARGE SCALE GENOMIC DNA]</scope>
    <source>
        <strain evidence="2 3">CMW 18300</strain>
    </source>
</reference>
<accession>A0ABR3XXM3</accession>
<gene>
    <name evidence="2" type="ORF">Daus18300_001372</name>
</gene>
<organism evidence="2 3">
    <name type="scientific">Diaporthe australafricana</name>
    <dbReference type="NCBI Taxonomy" id="127596"/>
    <lineage>
        <taxon>Eukaryota</taxon>
        <taxon>Fungi</taxon>
        <taxon>Dikarya</taxon>
        <taxon>Ascomycota</taxon>
        <taxon>Pezizomycotina</taxon>
        <taxon>Sordariomycetes</taxon>
        <taxon>Sordariomycetidae</taxon>
        <taxon>Diaporthales</taxon>
        <taxon>Diaporthaceae</taxon>
        <taxon>Diaporthe</taxon>
    </lineage>
</organism>
<name>A0ABR3XXM3_9PEZI</name>
<feature type="compositionally biased region" description="Basic and acidic residues" evidence="1">
    <location>
        <begin position="394"/>
        <end position="407"/>
    </location>
</feature>
<keyword evidence="3" id="KW-1185">Reference proteome</keyword>
<sequence length="1024" mass="115441">MADWDPSTIASVAALVVATFALVIALAQALQQFSMTGQLIRICDSVVFGPMPGQGRRVWQLSQFRFRVLYSIPQISLSAELWPSGSANHVKSYAIGRHPLPWLANDDMAKATARFARVGWWRVWKGKMRALPMRPANWWRKPSVYVADGPGDLRVDRHYDEASVSTRRWRFPIAWSNPFQHRVFSASWWSAFIRNKEPHTDHTSSYYINPDTTSPHAKSYTKASVDQRVGEASWVSFCRAIEIPCGSSVRLDHVQYDADRCPSDLVSAPMQVSMRDIIVMGLMAGMDITSASFHEKSISMQGAVGTITSSKHAVLGPILHFTPRNVNENELMAYGFGYYFGRFGRGFVDIYWLARTWDVCCIAGRFFNAHVRRTTRRLDDRWIRDQDNPNGKSNDGEGHYDSRDYASRRHKTQAWRDIVRMDTKPDSKEKAGTEGEKPSGPGKEVIKTGRAIPEARPQDGQWTIHNPLMPPTAKVVDPNIDQQRDGNERRGQAEAPTVAKGSEMLHETQNVPGIPHIPTQERRKSEDNLDPPRTRRRTTVEDVSDHESESPSRVQPVLEPEGSGVKPKVQKLPPGMHTAAEEASRNSSEKSTPVLEDDGQRAAFKSEDISIQARQNEVAGEVLHEHTDIRNDKEIPERVQTAKRLQAIRAERLRQIQRDKEVVEDSVKRGVLRSPLDEAAGRGSQLLLTSYAHNEEAASSSSSSLGDASTEEHEAGEDYGEEEPTKEEREAHEREVKRKRERIEREVARDERNKARNRAVGLGHVDIYWMSQMDVMRGYWATRWHRSHTPLYTALTGCVTVVLEAQLGFVEPGHIIYKSRSRTTTAWMCEWNWDASGDGTGSYNHSYPAYAHNAKKGVIAAGVYTGCRLPSFPSRVMPVLELARSYKWQVNQEPRSKTEVEEQNVELVRIDSWLSYVGRLDEISEGPHRLLSQTPALIKLLMEEFEVDFHNIDLSADQGGLQDIQGLAANVMDFLTDEELTEAEQLYVLVALLRSAKVAQSVLAGSDTDDLLDILTKDVLAHLV</sequence>